<feature type="domain" description="Fumarylacetoacetase-like C-terminal" evidence="4">
    <location>
        <begin position="551"/>
        <end position="762"/>
    </location>
</feature>
<feature type="domain" description="AB hydrolase-1" evidence="3">
    <location>
        <begin position="817"/>
        <end position="1052"/>
    </location>
</feature>
<dbReference type="InterPro" id="IPR057744">
    <property type="entry name" value="OTAase-like"/>
</dbReference>
<dbReference type="SUPFAM" id="SSF53474">
    <property type="entry name" value="alpha/beta-Hydrolases"/>
    <property type="match status" value="1"/>
</dbReference>
<evidence type="ECO:0000259" key="5">
    <source>
        <dbReference type="Pfam" id="PF01979"/>
    </source>
</evidence>
<name>A0AA38XYD6_9EURO</name>
<dbReference type="CDD" id="cd01299">
    <property type="entry name" value="Met_dep_hydrolase_A"/>
    <property type="match status" value="1"/>
</dbReference>
<evidence type="ECO:0000259" key="3">
    <source>
        <dbReference type="Pfam" id="PF00561"/>
    </source>
</evidence>
<protein>
    <recommendedName>
        <fullName evidence="8">Fumarylacetoacetate hydrolase</fullName>
    </recommendedName>
</protein>
<dbReference type="InterPro" id="IPR000073">
    <property type="entry name" value="AB_hydrolase_1"/>
</dbReference>
<dbReference type="PRINTS" id="PR00111">
    <property type="entry name" value="ABHYDROLASE"/>
</dbReference>
<proteinExistence type="inferred from homology"/>
<dbReference type="PANTHER" id="PTHR11820:SF7">
    <property type="entry name" value="ACYLPYRUVASE FAHD1, MITOCHONDRIAL"/>
    <property type="match status" value="1"/>
</dbReference>
<keyword evidence="2" id="KW-0479">Metal-binding</keyword>
<keyword evidence="7" id="KW-1185">Reference proteome</keyword>
<dbReference type="FunFam" id="3.90.850.10:FF:000002">
    <property type="entry name" value="2-hydroxyhepta-2,4-diene-1,7-dioate isomerase"/>
    <property type="match status" value="1"/>
</dbReference>
<dbReference type="SUPFAM" id="SSF51338">
    <property type="entry name" value="Composite domain of metallo-dependent hydrolases"/>
    <property type="match status" value="1"/>
</dbReference>
<dbReference type="GO" id="GO:0050163">
    <property type="term" value="F:oxaloacetate tautomerase activity"/>
    <property type="evidence" value="ECO:0007669"/>
    <property type="project" value="UniProtKB-ARBA"/>
</dbReference>
<dbReference type="Pfam" id="PF01979">
    <property type="entry name" value="Amidohydro_1"/>
    <property type="match status" value="1"/>
</dbReference>
<dbReference type="GO" id="GO:0018773">
    <property type="term" value="F:acetylpyruvate hydrolase activity"/>
    <property type="evidence" value="ECO:0007669"/>
    <property type="project" value="TreeGrafter"/>
</dbReference>
<dbReference type="SUPFAM" id="SSF56529">
    <property type="entry name" value="FAH"/>
    <property type="match status" value="1"/>
</dbReference>
<dbReference type="GO" id="GO:0016810">
    <property type="term" value="F:hydrolase activity, acting on carbon-nitrogen (but not peptide) bonds"/>
    <property type="evidence" value="ECO:0007669"/>
    <property type="project" value="InterPro"/>
</dbReference>
<dbReference type="Gene3D" id="3.20.20.140">
    <property type="entry name" value="Metal-dependent hydrolases"/>
    <property type="match status" value="1"/>
</dbReference>
<organism evidence="6 7">
    <name type="scientific">Knufia peltigerae</name>
    <dbReference type="NCBI Taxonomy" id="1002370"/>
    <lineage>
        <taxon>Eukaryota</taxon>
        <taxon>Fungi</taxon>
        <taxon>Dikarya</taxon>
        <taxon>Ascomycota</taxon>
        <taxon>Pezizomycotina</taxon>
        <taxon>Eurotiomycetes</taxon>
        <taxon>Chaetothyriomycetidae</taxon>
        <taxon>Chaetothyriales</taxon>
        <taxon>Trichomeriaceae</taxon>
        <taxon>Knufia</taxon>
    </lineage>
</organism>
<dbReference type="Gene3D" id="3.90.850.10">
    <property type="entry name" value="Fumarylacetoacetase-like, C-terminal domain"/>
    <property type="match status" value="1"/>
</dbReference>
<dbReference type="InterPro" id="IPR029058">
    <property type="entry name" value="AB_hydrolase_fold"/>
</dbReference>
<dbReference type="Gene3D" id="3.40.50.1820">
    <property type="entry name" value="alpha/beta hydrolase"/>
    <property type="match status" value="1"/>
</dbReference>
<accession>A0AA38XYD6</accession>
<evidence type="ECO:0000256" key="2">
    <source>
        <dbReference type="ARBA" id="ARBA00022723"/>
    </source>
</evidence>
<comment type="similarity">
    <text evidence="1">Belongs to the FAH family.</text>
</comment>
<dbReference type="PANTHER" id="PTHR11820">
    <property type="entry name" value="ACYLPYRUVASE"/>
    <property type="match status" value="1"/>
</dbReference>
<reference evidence="6" key="1">
    <citation type="submission" date="2022-10" db="EMBL/GenBank/DDBJ databases">
        <title>Culturing micro-colonial fungi from biological soil crusts in the Mojave desert and describing Neophaeococcomyces mojavensis, and introducing the new genera and species Taxawa tesnikishii.</title>
        <authorList>
            <person name="Kurbessoian T."/>
            <person name="Stajich J.E."/>
        </authorList>
    </citation>
    <scope>NUCLEOTIDE SEQUENCE</scope>
    <source>
        <strain evidence="6">TK_35</strain>
    </source>
</reference>
<dbReference type="Pfam" id="PF01557">
    <property type="entry name" value="FAA_hydrolase"/>
    <property type="match status" value="1"/>
</dbReference>
<gene>
    <name evidence="6" type="ORF">H2204_009265</name>
</gene>
<comment type="caution">
    <text evidence="6">The sequence shown here is derived from an EMBL/GenBank/DDBJ whole genome shotgun (WGS) entry which is preliminary data.</text>
</comment>
<dbReference type="Proteomes" id="UP001172681">
    <property type="component" value="Unassembled WGS sequence"/>
</dbReference>
<dbReference type="AlphaFoldDB" id="A0AA38XYD6"/>
<sequence>MAPSAVNHDGIMVNGFKSQYPGATNYHENVRFDKKLAPKRYEIKGTNPSSKILFLDVNIIDSTGRPPYRGDVYIEGERLRYVGEVPDKEKLRKDQAIRVVEGRGRTLMSGLGDAHTHFSWNNGDLGKLGDLGIEEHTLLSARSAQMFLDSGYTMCFGAASAKQKLDSVIRDAINEGHLPGPRYLANGREMAVPDGELVPGITAFAKGPLEMRETIRHQIALGVDQIKLSMSGEQITEKRDAQDCYFTDEETAACVDEAHRHGIRLCSHARARDSIKQCVRHGVDVIYHGSWIDDEGMDMLEKNKHKHIVAPAINWLYATIYDASAFGYSFEKAEQVGYTEELAVAIKGLKEMHRRGICILPGGDYGFAWTPHGTYARDLEHFVKLLDFTPMEAIISATAGVAKLFMREEELGKILPGYYADCILVDGNPLDDITILQEHEKLNIIMINGRIHKASYKEFLRQEVSQAPVAPAEVKARNFMTYALKDGTDRTRVGHLNLQDQTISELAFASGTPVERLEQILSIPLSELKLSGEVVSKASVKLLPPVSDRDVLAVGKNYLDHAKEFHSSGYDSSDKVARPSHPVIFTKRASSIVSHEEDVYLDEDFTSTLDYEGEIGVIVGKGGFKISEDDAMNHIWGYTIINDITAREKQRDHKQFYIGKSADTYCPMGPFAVPASELPEILTTTTHVNGEKRQEADTSQLIFSIPQIIKTLSESQTLVAGDVIAIGTPAGVGIGRKPPVFLKSGDVVEITVSGLGTLRNTISTTRDSKAISESLAAEATKVVPVQNLESTLGGLGLTTIKSGKQLNVEKLGNGKRLIVFVHGLGGNTTFYTQLVDKLKLADNYTCLLYDFEGHGLSPTSARSEITISSLASDLYDLLTTDSLRLSLNEEVTIVAHSMGCLIAEDFALAHPDLVQRLVLIGPPPNPLPQPGYEASIKRATTVRKEGMRNVARAVGAAGTSEKTKSHQSSAFSAVLMSLFSQNPESYAKGCTALASAHHLQHDLTKIESRVLILGGDEDKVSPPAYTQKLSKILPDSRLVMLKETGHWHVFEDLDGSAEALKNFL</sequence>
<dbReference type="InterPro" id="IPR011059">
    <property type="entry name" value="Metal-dep_hydrolase_composite"/>
</dbReference>
<evidence type="ECO:0008006" key="8">
    <source>
        <dbReference type="Google" id="ProtNLM"/>
    </source>
</evidence>
<evidence type="ECO:0000313" key="7">
    <source>
        <dbReference type="Proteomes" id="UP001172681"/>
    </source>
</evidence>
<dbReference type="InterPro" id="IPR011234">
    <property type="entry name" value="Fumarylacetoacetase-like_C"/>
</dbReference>
<evidence type="ECO:0000313" key="6">
    <source>
        <dbReference type="EMBL" id="KAJ9628428.1"/>
    </source>
</evidence>
<dbReference type="GO" id="GO:0006107">
    <property type="term" value="P:oxaloacetate metabolic process"/>
    <property type="evidence" value="ECO:0007669"/>
    <property type="project" value="UniProtKB-ARBA"/>
</dbReference>
<dbReference type="GO" id="GO:0046872">
    <property type="term" value="F:metal ion binding"/>
    <property type="evidence" value="ECO:0007669"/>
    <property type="project" value="UniProtKB-KW"/>
</dbReference>
<dbReference type="Gene3D" id="2.30.40.10">
    <property type="entry name" value="Urease, subunit C, domain 1"/>
    <property type="match status" value="1"/>
</dbReference>
<dbReference type="InterPro" id="IPR032466">
    <property type="entry name" value="Metal_Hydrolase"/>
</dbReference>
<dbReference type="InterPro" id="IPR006680">
    <property type="entry name" value="Amidohydro-rel"/>
</dbReference>
<feature type="domain" description="Amidohydrolase-related" evidence="5">
    <location>
        <begin position="107"/>
        <end position="451"/>
    </location>
</feature>
<dbReference type="Pfam" id="PF00561">
    <property type="entry name" value="Abhydrolase_1"/>
    <property type="match status" value="1"/>
</dbReference>
<dbReference type="SUPFAM" id="SSF51556">
    <property type="entry name" value="Metallo-dependent hydrolases"/>
    <property type="match status" value="1"/>
</dbReference>
<dbReference type="EMBL" id="JAPDRN010000071">
    <property type="protein sequence ID" value="KAJ9628428.1"/>
    <property type="molecule type" value="Genomic_DNA"/>
</dbReference>
<dbReference type="InterPro" id="IPR036663">
    <property type="entry name" value="Fumarylacetoacetase_C_sf"/>
</dbReference>
<evidence type="ECO:0000256" key="1">
    <source>
        <dbReference type="ARBA" id="ARBA00010211"/>
    </source>
</evidence>
<evidence type="ECO:0000259" key="4">
    <source>
        <dbReference type="Pfam" id="PF01557"/>
    </source>
</evidence>